<evidence type="ECO:0008006" key="4">
    <source>
        <dbReference type="Google" id="ProtNLM"/>
    </source>
</evidence>
<dbReference type="KEGG" id="hhy:Halhy_4619"/>
<dbReference type="Proteomes" id="UP000008461">
    <property type="component" value="Chromosome"/>
</dbReference>
<accession>F4KUL9</accession>
<feature type="signal peptide" evidence="1">
    <location>
        <begin position="1"/>
        <end position="24"/>
    </location>
</feature>
<dbReference type="InterPro" id="IPR022269">
    <property type="entry name" value="SO_2930-like_C"/>
</dbReference>
<dbReference type="EMBL" id="CP002691">
    <property type="protein sequence ID" value="AEE52455.1"/>
    <property type="molecule type" value="Genomic_DNA"/>
</dbReference>
<reference key="2">
    <citation type="submission" date="2011-04" db="EMBL/GenBank/DDBJ databases">
        <title>Complete sequence of chromosome of Haliscomenobacter hydrossis DSM 1100.</title>
        <authorList>
            <consortium name="US DOE Joint Genome Institute (JGI-PGF)"/>
            <person name="Lucas S."/>
            <person name="Han J."/>
            <person name="Lapidus A."/>
            <person name="Bruce D."/>
            <person name="Goodwin L."/>
            <person name="Pitluck S."/>
            <person name="Peters L."/>
            <person name="Kyrpides N."/>
            <person name="Mavromatis K."/>
            <person name="Ivanova N."/>
            <person name="Ovchinnikova G."/>
            <person name="Pagani I."/>
            <person name="Daligault H."/>
            <person name="Detter J.C."/>
            <person name="Han C."/>
            <person name="Land M."/>
            <person name="Hauser L."/>
            <person name="Markowitz V."/>
            <person name="Cheng J.-F."/>
            <person name="Hugenholtz P."/>
            <person name="Woyke T."/>
            <person name="Wu D."/>
            <person name="Verbarg S."/>
            <person name="Frueling A."/>
            <person name="Brambilla E."/>
            <person name="Klenk H.-P."/>
            <person name="Eisen J.A."/>
        </authorList>
    </citation>
    <scope>NUCLEOTIDE SEQUENCE</scope>
    <source>
        <strain>DSM 1100</strain>
    </source>
</reference>
<organism evidence="2 3">
    <name type="scientific">Haliscomenobacter hydrossis (strain ATCC 27775 / DSM 1100 / LMG 10767 / O)</name>
    <dbReference type="NCBI Taxonomy" id="760192"/>
    <lineage>
        <taxon>Bacteria</taxon>
        <taxon>Pseudomonadati</taxon>
        <taxon>Bacteroidota</taxon>
        <taxon>Saprospiria</taxon>
        <taxon>Saprospirales</taxon>
        <taxon>Haliscomenobacteraceae</taxon>
        <taxon>Haliscomenobacter</taxon>
    </lineage>
</organism>
<evidence type="ECO:0000313" key="3">
    <source>
        <dbReference type="Proteomes" id="UP000008461"/>
    </source>
</evidence>
<evidence type="ECO:0000313" key="2">
    <source>
        <dbReference type="EMBL" id="AEE52455.1"/>
    </source>
</evidence>
<sequence>MSKQKWIGTLFVLALMLLYSCQNQSPQKEGLTVAGPVQFAADKAPFPKLSDYAFFTGIQRDLQPNEGVLPYELITPLFTDYAHKSRFVWMPKGAQASVDAEGRLSFPDETVLIKNFYYPADFTQPDRDWDLMETRLLLKNKGEWQAVTYVWDEAENDAELNIVGDIKPVSWQDEKGHKQNIEYIVPNKTQCKSCHNRDGVIEPIGPKVANLNKALRYPDGRTENQLSRWQKTGYLVAGDHGQQFAKLAAWDDPRSGSMRDRAMAYLDVNCGHCHHPQGPAHSSGLYLQVDQSDPTHLGICKPPVAAGKGSGGRQYGIVPGQPNASILLYRMEKTDPGIAMPEIGRVMVHQEAVNLIRDWIAELEGNCN</sequence>
<dbReference type="eggNOG" id="COG5434">
    <property type="taxonomic scope" value="Bacteria"/>
</dbReference>
<dbReference type="OrthoDB" id="338827at2"/>
<reference evidence="2 3" key="1">
    <citation type="journal article" date="2011" name="Stand. Genomic Sci.">
        <title>Complete genome sequence of Haliscomenobacter hydrossis type strain (O).</title>
        <authorList>
            <consortium name="US DOE Joint Genome Institute (JGI-PGF)"/>
            <person name="Daligault H."/>
            <person name="Lapidus A."/>
            <person name="Zeytun A."/>
            <person name="Nolan M."/>
            <person name="Lucas S."/>
            <person name="Del Rio T.G."/>
            <person name="Tice H."/>
            <person name="Cheng J.F."/>
            <person name="Tapia R."/>
            <person name="Han C."/>
            <person name="Goodwin L."/>
            <person name="Pitluck S."/>
            <person name="Liolios K."/>
            <person name="Pagani I."/>
            <person name="Ivanova N."/>
            <person name="Huntemann M."/>
            <person name="Mavromatis K."/>
            <person name="Mikhailova N."/>
            <person name="Pati A."/>
            <person name="Chen A."/>
            <person name="Palaniappan K."/>
            <person name="Land M."/>
            <person name="Hauser L."/>
            <person name="Brambilla E.M."/>
            <person name="Rohde M."/>
            <person name="Verbarg S."/>
            <person name="Goker M."/>
            <person name="Bristow J."/>
            <person name="Eisen J.A."/>
            <person name="Markowitz V."/>
            <person name="Hugenholtz P."/>
            <person name="Kyrpides N.C."/>
            <person name="Klenk H.P."/>
            <person name="Woyke T."/>
        </authorList>
    </citation>
    <scope>NUCLEOTIDE SEQUENCE [LARGE SCALE GENOMIC DNA]</scope>
    <source>
        <strain evidence="3">ATCC 27775 / DSM 1100 / LMG 10767 / O</strain>
    </source>
</reference>
<dbReference type="STRING" id="760192.Halhy_4619"/>
<proteinExistence type="predicted"/>
<evidence type="ECO:0000256" key="1">
    <source>
        <dbReference type="SAM" id="SignalP"/>
    </source>
</evidence>
<dbReference type="PROSITE" id="PS51257">
    <property type="entry name" value="PROKAR_LIPOPROTEIN"/>
    <property type="match status" value="1"/>
</dbReference>
<feature type="chain" id="PRO_5003317128" description="Cytochrome c domain-containing protein" evidence="1">
    <location>
        <begin position="25"/>
        <end position="368"/>
    </location>
</feature>
<keyword evidence="1" id="KW-0732">Signal</keyword>
<protein>
    <recommendedName>
        <fullName evidence="4">Cytochrome c domain-containing protein</fullName>
    </recommendedName>
</protein>
<dbReference type="HOGENOM" id="CLU_035802_0_0_10"/>
<keyword evidence="3" id="KW-1185">Reference proteome</keyword>
<gene>
    <name evidence="2" type="ordered locus">Halhy_4619</name>
</gene>
<dbReference type="RefSeq" id="WP_013766993.1">
    <property type="nucleotide sequence ID" value="NC_015510.1"/>
</dbReference>
<name>F4KUL9_HALH1</name>
<dbReference type="NCBIfam" id="TIGR03806">
    <property type="entry name" value="chp_HNE_0200"/>
    <property type="match status" value="1"/>
</dbReference>
<dbReference type="AlphaFoldDB" id="F4KUL9"/>